<evidence type="ECO:0000256" key="1">
    <source>
        <dbReference type="SAM" id="MobiDB-lite"/>
    </source>
</evidence>
<evidence type="ECO:0000313" key="3">
    <source>
        <dbReference type="Proteomes" id="UP001497516"/>
    </source>
</evidence>
<gene>
    <name evidence="2" type="ORF">LTRI10_LOCUS24607</name>
</gene>
<sequence>MSRQQRRLSSTRQELGRSVVLGAAASGVGRIAGSRRGGDWRGVGRRAGSTRGATTGGEVWGWDRQRRGAGTQAALLATTMADNERGRGVFFGRLLDDDESRV</sequence>
<dbReference type="Proteomes" id="UP001497516">
    <property type="component" value="Chromosome 4"/>
</dbReference>
<name>A0AAV2EC40_9ROSI</name>
<evidence type="ECO:0000313" key="2">
    <source>
        <dbReference type="EMBL" id="CAL1383324.1"/>
    </source>
</evidence>
<keyword evidence="3" id="KW-1185">Reference proteome</keyword>
<accession>A0AAV2EC40</accession>
<protein>
    <submittedName>
        <fullName evidence="2">Uncharacterized protein</fullName>
    </submittedName>
</protein>
<dbReference type="EMBL" id="OZ034817">
    <property type="protein sequence ID" value="CAL1383324.1"/>
    <property type="molecule type" value="Genomic_DNA"/>
</dbReference>
<dbReference type="AlphaFoldDB" id="A0AAV2EC40"/>
<proteinExistence type="predicted"/>
<organism evidence="2 3">
    <name type="scientific">Linum trigynum</name>
    <dbReference type="NCBI Taxonomy" id="586398"/>
    <lineage>
        <taxon>Eukaryota</taxon>
        <taxon>Viridiplantae</taxon>
        <taxon>Streptophyta</taxon>
        <taxon>Embryophyta</taxon>
        <taxon>Tracheophyta</taxon>
        <taxon>Spermatophyta</taxon>
        <taxon>Magnoliopsida</taxon>
        <taxon>eudicotyledons</taxon>
        <taxon>Gunneridae</taxon>
        <taxon>Pentapetalae</taxon>
        <taxon>rosids</taxon>
        <taxon>fabids</taxon>
        <taxon>Malpighiales</taxon>
        <taxon>Linaceae</taxon>
        <taxon>Linum</taxon>
    </lineage>
</organism>
<reference evidence="2 3" key="1">
    <citation type="submission" date="2024-04" db="EMBL/GenBank/DDBJ databases">
        <authorList>
            <person name="Fracassetti M."/>
        </authorList>
    </citation>
    <scope>NUCLEOTIDE SEQUENCE [LARGE SCALE GENOMIC DNA]</scope>
</reference>
<feature type="region of interest" description="Disordered" evidence="1">
    <location>
        <begin position="30"/>
        <end position="58"/>
    </location>
</feature>